<dbReference type="Proteomes" id="UP001311232">
    <property type="component" value="Unassembled WGS sequence"/>
</dbReference>
<evidence type="ECO:0000313" key="1">
    <source>
        <dbReference type="EMBL" id="KAK5623127.1"/>
    </source>
</evidence>
<protein>
    <recommendedName>
        <fullName evidence="3">CST complex subunit CTC1</fullName>
    </recommendedName>
</protein>
<comment type="caution">
    <text evidence="1">The sequence shown here is derived from an EMBL/GenBank/DDBJ whole genome shotgun (WGS) entry which is preliminary data.</text>
</comment>
<organism evidence="1 2">
    <name type="scientific">Crenichthys baileyi</name>
    <name type="common">White River springfish</name>
    <dbReference type="NCBI Taxonomy" id="28760"/>
    <lineage>
        <taxon>Eukaryota</taxon>
        <taxon>Metazoa</taxon>
        <taxon>Chordata</taxon>
        <taxon>Craniata</taxon>
        <taxon>Vertebrata</taxon>
        <taxon>Euteleostomi</taxon>
        <taxon>Actinopterygii</taxon>
        <taxon>Neopterygii</taxon>
        <taxon>Teleostei</taxon>
        <taxon>Neoteleostei</taxon>
        <taxon>Acanthomorphata</taxon>
        <taxon>Ovalentaria</taxon>
        <taxon>Atherinomorphae</taxon>
        <taxon>Cyprinodontiformes</taxon>
        <taxon>Goodeidae</taxon>
        <taxon>Crenichthys</taxon>
    </lineage>
</organism>
<keyword evidence="2" id="KW-1185">Reference proteome</keyword>
<evidence type="ECO:0000313" key="2">
    <source>
        <dbReference type="Proteomes" id="UP001311232"/>
    </source>
</evidence>
<proteinExistence type="predicted"/>
<sequence>MKEKTNFQSVRESFSPLVAYVKALLAERIAYHSLSHFNRKLQCLLWGCHVTDQHKLVQDSEVTGKCMIFTSIHLKSVACIPAQCLAEPHFAAGKAVSLFGYVSTSWRPLETKIFAHLF</sequence>
<accession>A0AAV9SPA7</accession>
<dbReference type="AlphaFoldDB" id="A0AAV9SPA7"/>
<gene>
    <name evidence="1" type="ORF">CRENBAI_019339</name>
</gene>
<name>A0AAV9SPA7_9TELE</name>
<dbReference type="EMBL" id="JAHHUM010000049">
    <property type="protein sequence ID" value="KAK5623127.1"/>
    <property type="molecule type" value="Genomic_DNA"/>
</dbReference>
<evidence type="ECO:0008006" key="3">
    <source>
        <dbReference type="Google" id="ProtNLM"/>
    </source>
</evidence>
<reference evidence="1 2" key="1">
    <citation type="submission" date="2021-06" db="EMBL/GenBank/DDBJ databases">
        <authorList>
            <person name="Palmer J.M."/>
        </authorList>
    </citation>
    <scope>NUCLEOTIDE SEQUENCE [LARGE SCALE GENOMIC DNA]</scope>
    <source>
        <strain evidence="1 2">MEX-2019</strain>
        <tissue evidence="1">Muscle</tissue>
    </source>
</reference>